<evidence type="ECO:0000313" key="2">
    <source>
        <dbReference type="EMBL" id="EAS46097.1"/>
    </source>
</evidence>
<reference evidence="2 3" key="1">
    <citation type="submission" date="2006-03" db="EMBL/GenBank/DDBJ databases">
        <authorList>
            <person name="Giovannoni S.J."/>
            <person name="Cho J.-C."/>
            <person name="Ferriera S."/>
            <person name="Johnson J."/>
            <person name="Kravitz S."/>
            <person name="Halpern A."/>
            <person name="Remington K."/>
            <person name="Beeson K."/>
            <person name="Tran B."/>
            <person name="Rogers Y.-H."/>
            <person name="Friedman R."/>
            <person name="Venter J.C."/>
        </authorList>
    </citation>
    <scope>NUCLEOTIDE SEQUENCE [LARGE SCALE GENOMIC DNA]</scope>
    <source>
        <strain evidence="2 3">HTCC2207</strain>
    </source>
</reference>
<evidence type="ECO:0000256" key="1">
    <source>
        <dbReference type="SAM" id="MobiDB-lite"/>
    </source>
</evidence>
<gene>
    <name evidence="2" type="ORF">GB2207_02990</name>
</gene>
<proteinExistence type="predicted"/>
<feature type="compositionally biased region" description="Polar residues" evidence="1">
    <location>
        <begin position="8"/>
        <end position="29"/>
    </location>
</feature>
<protein>
    <submittedName>
        <fullName evidence="2">Uncharacterized protein</fullName>
    </submittedName>
</protein>
<sequence length="35" mass="4282">MVELWQVPDNSPDLNRPSVQREYQQWLKQQPDRSI</sequence>
<dbReference type="EMBL" id="AAPI01000010">
    <property type="protein sequence ID" value="EAS46097.1"/>
    <property type="molecule type" value="Genomic_DNA"/>
</dbReference>
<dbReference type="AlphaFoldDB" id="Q1YPD8"/>
<organism evidence="2 3">
    <name type="scientific">gamma proteobacterium HTCC2207</name>
    <dbReference type="NCBI Taxonomy" id="314287"/>
    <lineage>
        <taxon>Bacteria</taxon>
        <taxon>Pseudomonadati</taxon>
        <taxon>Pseudomonadota</taxon>
        <taxon>Gammaproteobacteria</taxon>
        <taxon>Cellvibrionales</taxon>
        <taxon>Porticoccaceae</taxon>
        <taxon>SAR92 clade</taxon>
    </lineage>
</organism>
<feature type="region of interest" description="Disordered" evidence="1">
    <location>
        <begin position="1"/>
        <end position="35"/>
    </location>
</feature>
<dbReference type="HOGENOM" id="CLU_3365170_0_0_6"/>
<keyword evidence="3" id="KW-1185">Reference proteome</keyword>
<dbReference type="STRING" id="314287.GB2207_02990"/>
<accession>Q1YPD8</accession>
<dbReference type="Proteomes" id="UP000005555">
    <property type="component" value="Unassembled WGS sequence"/>
</dbReference>
<name>Q1YPD8_9GAMM</name>
<evidence type="ECO:0000313" key="3">
    <source>
        <dbReference type="Proteomes" id="UP000005555"/>
    </source>
</evidence>
<comment type="caution">
    <text evidence="2">The sequence shown here is derived from an EMBL/GenBank/DDBJ whole genome shotgun (WGS) entry which is preliminary data.</text>
</comment>